<proteinExistence type="predicted"/>
<protein>
    <submittedName>
        <fullName evidence="1">Uncharacterized protein</fullName>
    </submittedName>
</protein>
<sequence>MMKMTPEQRQALFTALEAKLNNLIDRGLPRRAAGVCLDIISIVDTHGERQKYARLRASLARNRNRHNGQQSWYLAGQFNGGEM</sequence>
<evidence type="ECO:0000313" key="1">
    <source>
        <dbReference type="EMBL" id="KMK08155.1"/>
    </source>
</evidence>
<dbReference type="Proteomes" id="UP000036196">
    <property type="component" value="Unassembled WGS sequence"/>
</dbReference>
<accession>A0A0J5KNK2</accession>
<reference evidence="1 2" key="1">
    <citation type="submission" date="2015-05" db="EMBL/GenBank/DDBJ databases">
        <title>Genome sequences of Pluralibacter gergoviae.</title>
        <authorList>
            <person name="Greninger A.L."/>
            <person name="Miller S."/>
        </authorList>
    </citation>
    <scope>NUCLEOTIDE SEQUENCE [LARGE SCALE GENOMIC DNA]</scope>
    <source>
        <strain evidence="1 2">JS81F13</strain>
    </source>
</reference>
<dbReference type="PATRIC" id="fig|61647.15.peg.4169"/>
<comment type="caution">
    <text evidence="1">The sequence shown here is derived from an EMBL/GenBank/DDBJ whole genome shotgun (WGS) entry which is preliminary data.</text>
</comment>
<dbReference type="EMBL" id="LDZF01000048">
    <property type="protein sequence ID" value="KMK08155.1"/>
    <property type="molecule type" value="Genomic_DNA"/>
</dbReference>
<organism evidence="1 2">
    <name type="scientific">Pluralibacter gergoviae</name>
    <name type="common">Enterobacter gergoviae</name>
    <dbReference type="NCBI Taxonomy" id="61647"/>
    <lineage>
        <taxon>Bacteria</taxon>
        <taxon>Pseudomonadati</taxon>
        <taxon>Pseudomonadota</taxon>
        <taxon>Gammaproteobacteria</taxon>
        <taxon>Enterobacterales</taxon>
        <taxon>Enterobacteriaceae</taxon>
        <taxon>Pluralibacter</taxon>
    </lineage>
</organism>
<evidence type="ECO:0000313" key="2">
    <source>
        <dbReference type="Proteomes" id="UP000036196"/>
    </source>
</evidence>
<dbReference type="RefSeq" id="WP_048281098.1">
    <property type="nucleotide sequence ID" value="NZ_LDZF01000048.1"/>
</dbReference>
<keyword evidence="2" id="KW-1185">Reference proteome</keyword>
<gene>
    <name evidence="1" type="ORF">ABW06_24755</name>
</gene>
<name>A0A0J5KNK2_PLUGE</name>
<dbReference type="AlphaFoldDB" id="A0A0J5KNK2"/>